<organism evidence="1 2">
    <name type="scientific">Lentisphaera profundi</name>
    <dbReference type="NCBI Taxonomy" id="1658616"/>
    <lineage>
        <taxon>Bacteria</taxon>
        <taxon>Pseudomonadati</taxon>
        <taxon>Lentisphaerota</taxon>
        <taxon>Lentisphaeria</taxon>
        <taxon>Lentisphaerales</taxon>
        <taxon>Lentisphaeraceae</taxon>
        <taxon>Lentisphaera</taxon>
    </lineage>
</organism>
<accession>A0ABY7VYR6</accession>
<gene>
    <name evidence="1" type="ORF">PQO03_18680</name>
</gene>
<dbReference type="EMBL" id="CP117812">
    <property type="protein sequence ID" value="WDE97854.1"/>
    <property type="molecule type" value="Genomic_DNA"/>
</dbReference>
<evidence type="ECO:0000313" key="1">
    <source>
        <dbReference type="EMBL" id="WDE97854.1"/>
    </source>
</evidence>
<name>A0ABY7VYR6_9BACT</name>
<evidence type="ECO:0000313" key="2">
    <source>
        <dbReference type="Proteomes" id="UP001214250"/>
    </source>
</evidence>
<proteinExistence type="predicted"/>
<dbReference type="RefSeq" id="WP_274152496.1">
    <property type="nucleotide sequence ID" value="NZ_CP117812.1"/>
</dbReference>
<protein>
    <submittedName>
        <fullName evidence="1">Uncharacterized protein</fullName>
    </submittedName>
</protein>
<keyword evidence="2" id="KW-1185">Reference proteome</keyword>
<reference evidence="1 2" key="1">
    <citation type="submission" date="2023-02" db="EMBL/GenBank/DDBJ databases">
        <title>Genome sequence of Lentisphaera profundi SAORIC-696.</title>
        <authorList>
            <person name="Kim e."/>
            <person name="Cho J.-C."/>
            <person name="Choi A."/>
            <person name="Kang I."/>
        </authorList>
    </citation>
    <scope>NUCLEOTIDE SEQUENCE [LARGE SCALE GENOMIC DNA]</scope>
    <source>
        <strain evidence="1 2">SAORIC-696</strain>
    </source>
</reference>
<sequence>MSGCSRIRDVEFSAHILDEPIVMYILTKYIDGSKALNNRIISRSIIRLVQSILDDKEEIQHQLIDGAYYFYHKDLKLNFGATEYKKLIARESAINNLIYRDLVGRNTKMSKSLMAGHGSTWKTTVEFQKALQDIKMRISLSGNYRRSITDNNDWSKSCAIKELDIKQPPTDKHLVNTFFNLPEVKFIDSLDMHFYIAKHKGFVNENKIIQPYKHCKTDTGRMYGITSAHIQNKPKRFRNEICKGMRSIDIEACAHTILSQDYSRQTGDNLPYLSMMVNDRKIVREQLSNDIFHRSDGNSIKFIKSTIMPLVFGGEVHKHKPAKKKNDYRLNIMSLMQCNFEQAGKYIEKLKAHELYKGLLSDIKCVYENLEFDNYPSHRLNRPEQISWYYQNKEQFIMSFVKEYLGNENIQVNMHDGLIILNEVDTSFIENLVFSKTGYEVKFEQELIA</sequence>
<dbReference type="Proteomes" id="UP001214250">
    <property type="component" value="Chromosome 2"/>
</dbReference>